<evidence type="ECO:0000313" key="1">
    <source>
        <dbReference type="Proteomes" id="UP000887579"/>
    </source>
</evidence>
<dbReference type="Proteomes" id="UP000887579">
    <property type="component" value="Unplaced"/>
</dbReference>
<sequence>MQSAIFSIRSKRQADLTSEPMPRSNNVDPLDRQNRGY</sequence>
<accession>A0AC34GKQ7</accession>
<name>A0AC34GKQ7_9BILA</name>
<organism evidence="1 2">
    <name type="scientific">Panagrolaimus sp. ES5</name>
    <dbReference type="NCBI Taxonomy" id="591445"/>
    <lineage>
        <taxon>Eukaryota</taxon>
        <taxon>Metazoa</taxon>
        <taxon>Ecdysozoa</taxon>
        <taxon>Nematoda</taxon>
        <taxon>Chromadorea</taxon>
        <taxon>Rhabditida</taxon>
        <taxon>Tylenchina</taxon>
        <taxon>Panagrolaimomorpha</taxon>
        <taxon>Panagrolaimoidea</taxon>
        <taxon>Panagrolaimidae</taxon>
        <taxon>Panagrolaimus</taxon>
    </lineage>
</organism>
<proteinExistence type="predicted"/>
<dbReference type="WBParaSite" id="ES5_v2.g30209.t1">
    <property type="protein sequence ID" value="ES5_v2.g30209.t1"/>
    <property type="gene ID" value="ES5_v2.g30209"/>
</dbReference>
<evidence type="ECO:0000313" key="2">
    <source>
        <dbReference type="WBParaSite" id="ES5_v2.g30209.t1"/>
    </source>
</evidence>
<reference evidence="2" key="1">
    <citation type="submission" date="2022-11" db="UniProtKB">
        <authorList>
            <consortium name="WormBaseParasite"/>
        </authorList>
    </citation>
    <scope>IDENTIFICATION</scope>
</reference>
<protein>
    <submittedName>
        <fullName evidence="2">Uncharacterized protein</fullName>
    </submittedName>
</protein>